<dbReference type="PROSITE" id="PS51257">
    <property type="entry name" value="PROKAR_LIPOPROTEIN"/>
    <property type="match status" value="1"/>
</dbReference>
<accession>A0ABU8X655</accession>
<organism evidence="2 3">
    <name type="scientific">Variovorax robiniae</name>
    <dbReference type="NCBI Taxonomy" id="1836199"/>
    <lineage>
        <taxon>Bacteria</taxon>
        <taxon>Pseudomonadati</taxon>
        <taxon>Pseudomonadota</taxon>
        <taxon>Betaproteobacteria</taxon>
        <taxon>Burkholderiales</taxon>
        <taxon>Comamonadaceae</taxon>
        <taxon>Variovorax</taxon>
    </lineage>
</organism>
<keyword evidence="3" id="KW-1185">Reference proteome</keyword>
<evidence type="ECO:0000256" key="1">
    <source>
        <dbReference type="SAM" id="SignalP"/>
    </source>
</evidence>
<keyword evidence="1" id="KW-0732">Signal</keyword>
<reference evidence="2 3" key="1">
    <citation type="submission" date="2024-03" db="EMBL/GenBank/DDBJ databases">
        <title>Novel species of the genus Variovorax.</title>
        <authorList>
            <person name="Liu Q."/>
            <person name="Xin Y.-H."/>
        </authorList>
    </citation>
    <scope>NUCLEOTIDE SEQUENCE [LARGE SCALE GENOMIC DNA]</scope>
    <source>
        <strain evidence="2 3">KACC 18901</strain>
    </source>
</reference>
<proteinExistence type="predicted"/>
<sequence>MRNFYGARVMSAFATAAMLAACSNTTGQPEWPAVVSSANVGGAPQRAVANCVNSSARTLKVPVSDITVVNGTSMVDGVYAINLQVGPSKRSAVCSVDDNGTVMGVVYKRPV</sequence>
<feature type="signal peptide" evidence="1">
    <location>
        <begin position="1"/>
        <end position="20"/>
    </location>
</feature>
<name>A0ABU8X655_9BURK</name>
<dbReference type="EMBL" id="JBBKZS010000004">
    <property type="protein sequence ID" value="MEJ8855297.1"/>
    <property type="molecule type" value="Genomic_DNA"/>
</dbReference>
<evidence type="ECO:0000313" key="2">
    <source>
        <dbReference type="EMBL" id="MEJ8855297.1"/>
    </source>
</evidence>
<gene>
    <name evidence="2" type="ORF">WKW79_11995</name>
</gene>
<evidence type="ECO:0000313" key="3">
    <source>
        <dbReference type="Proteomes" id="UP001367030"/>
    </source>
</evidence>
<comment type="caution">
    <text evidence="2">The sequence shown here is derived from an EMBL/GenBank/DDBJ whole genome shotgun (WGS) entry which is preliminary data.</text>
</comment>
<dbReference type="RefSeq" id="WP_340335378.1">
    <property type="nucleotide sequence ID" value="NZ_JBBKZS010000004.1"/>
</dbReference>
<feature type="chain" id="PRO_5046985301" description="Lipoprotein" evidence="1">
    <location>
        <begin position="21"/>
        <end position="111"/>
    </location>
</feature>
<dbReference type="Proteomes" id="UP001367030">
    <property type="component" value="Unassembled WGS sequence"/>
</dbReference>
<evidence type="ECO:0008006" key="4">
    <source>
        <dbReference type="Google" id="ProtNLM"/>
    </source>
</evidence>
<protein>
    <recommendedName>
        <fullName evidence="4">Lipoprotein</fullName>
    </recommendedName>
</protein>